<evidence type="ECO:0000313" key="2">
    <source>
        <dbReference type="Proteomes" id="UP000277928"/>
    </source>
</evidence>
<evidence type="ECO:0000313" key="1">
    <source>
        <dbReference type="EMBL" id="VDK83552.1"/>
    </source>
</evidence>
<keyword evidence="2" id="KW-1185">Reference proteome</keyword>
<accession>A0A3P6T684</accession>
<protein>
    <submittedName>
        <fullName evidence="1">Uncharacterized protein</fullName>
    </submittedName>
</protein>
<name>A0A3P6T684_LITSI</name>
<proteinExistence type="predicted"/>
<dbReference type="Proteomes" id="UP000277928">
    <property type="component" value="Unassembled WGS sequence"/>
</dbReference>
<dbReference type="EMBL" id="UYRX01000537">
    <property type="protein sequence ID" value="VDK83552.1"/>
    <property type="molecule type" value="Genomic_DNA"/>
</dbReference>
<gene>
    <name evidence="1" type="ORF">NLS_LOCUS6262</name>
</gene>
<organism evidence="1 2">
    <name type="scientific">Litomosoides sigmodontis</name>
    <name type="common">Filarial nematode worm</name>
    <dbReference type="NCBI Taxonomy" id="42156"/>
    <lineage>
        <taxon>Eukaryota</taxon>
        <taxon>Metazoa</taxon>
        <taxon>Ecdysozoa</taxon>
        <taxon>Nematoda</taxon>
        <taxon>Chromadorea</taxon>
        <taxon>Rhabditida</taxon>
        <taxon>Spirurina</taxon>
        <taxon>Spiruromorpha</taxon>
        <taxon>Filarioidea</taxon>
        <taxon>Onchocercidae</taxon>
        <taxon>Litomosoides</taxon>
    </lineage>
</organism>
<dbReference type="AlphaFoldDB" id="A0A3P6T684"/>
<reference evidence="1 2" key="1">
    <citation type="submission" date="2018-08" db="EMBL/GenBank/DDBJ databases">
        <authorList>
            <person name="Laetsch R D."/>
            <person name="Stevens L."/>
            <person name="Kumar S."/>
            <person name="Blaxter L. M."/>
        </authorList>
    </citation>
    <scope>NUCLEOTIDE SEQUENCE [LARGE SCALE GENOMIC DNA]</scope>
</reference>
<sequence>MRVQPDRAVVKSSRPASRIDPKICGLQDFHLERINAVSCRLVVVHVMARVHYFWVASASDRAIPVIKVKRNSGHCF</sequence>